<dbReference type="EC" id="2.10.1.1" evidence="3"/>
<evidence type="ECO:0000256" key="2">
    <source>
        <dbReference type="ARBA" id="ARBA00005046"/>
    </source>
</evidence>
<evidence type="ECO:0000256" key="8">
    <source>
        <dbReference type="ARBA" id="ARBA00023150"/>
    </source>
</evidence>
<keyword evidence="4" id="KW-0500">Molybdenum</keyword>
<dbReference type="GO" id="GO:0005829">
    <property type="term" value="C:cytosol"/>
    <property type="evidence" value="ECO:0007669"/>
    <property type="project" value="TreeGrafter"/>
</dbReference>
<dbReference type="Gene3D" id="3.40.980.10">
    <property type="entry name" value="MoaB/Mog-like domain"/>
    <property type="match status" value="1"/>
</dbReference>
<dbReference type="InterPro" id="IPR036135">
    <property type="entry name" value="MoeA_linker/N_sf"/>
</dbReference>
<dbReference type="PANTHER" id="PTHR10192">
    <property type="entry name" value="MOLYBDOPTERIN BIOSYNTHESIS PROTEIN"/>
    <property type="match status" value="1"/>
</dbReference>
<dbReference type="GO" id="GO:0006777">
    <property type="term" value="P:Mo-molybdopterin cofactor biosynthetic process"/>
    <property type="evidence" value="ECO:0007669"/>
    <property type="project" value="UniProtKB-KW"/>
</dbReference>
<keyword evidence="5" id="KW-0808">Transferase</keyword>
<comment type="catalytic activity">
    <reaction evidence="9">
        <text>adenylyl-molybdopterin + molybdate = Mo-molybdopterin + AMP + H(+)</text>
        <dbReference type="Rhea" id="RHEA:35047"/>
        <dbReference type="ChEBI" id="CHEBI:15378"/>
        <dbReference type="ChEBI" id="CHEBI:36264"/>
        <dbReference type="ChEBI" id="CHEBI:62727"/>
        <dbReference type="ChEBI" id="CHEBI:71302"/>
        <dbReference type="ChEBI" id="CHEBI:456215"/>
        <dbReference type="EC" id="2.10.1.1"/>
    </reaction>
</comment>
<organism evidence="11">
    <name type="scientific">bioreactor metagenome</name>
    <dbReference type="NCBI Taxonomy" id="1076179"/>
    <lineage>
        <taxon>unclassified sequences</taxon>
        <taxon>metagenomes</taxon>
        <taxon>ecological metagenomes</taxon>
    </lineage>
</organism>
<evidence type="ECO:0000256" key="3">
    <source>
        <dbReference type="ARBA" id="ARBA00013269"/>
    </source>
</evidence>
<dbReference type="Pfam" id="PF03453">
    <property type="entry name" value="MoeA_N"/>
    <property type="match status" value="1"/>
</dbReference>
<dbReference type="Gene3D" id="3.90.105.10">
    <property type="entry name" value="Molybdopterin biosynthesis moea protein, domain 2"/>
    <property type="match status" value="1"/>
</dbReference>
<dbReference type="FunFam" id="2.170.190.11:FF:000001">
    <property type="entry name" value="Molybdopterin molybdenumtransferase"/>
    <property type="match status" value="1"/>
</dbReference>
<dbReference type="GO" id="GO:0046872">
    <property type="term" value="F:metal ion binding"/>
    <property type="evidence" value="ECO:0007669"/>
    <property type="project" value="UniProtKB-KW"/>
</dbReference>
<evidence type="ECO:0000256" key="4">
    <source>
        <dbReference type="ARBA" id="ARBA00022505"/>
    </source>
</evidence>
<dbReference type="NCBIfam" id="NF045515">
    <property type="entry name" value="Glp_gephyrin"/>
    <property type="match status" value="1"/>
</dbReference>
<dbReference type="SMART" id="SM00852">
    <property type="entry name" value="MoCF_biosynth"/>
    <property type="match status" value="1"/>
</dbReference>
<dbReference type="InterPro" id="IPR005111">
    <property type="entry name" value="MoeA_C_domain_IV"/>
</dbReference>
<dbReference type="Pfam" id="PF00994">
    <property type="entry name" value="MoCF_biosynth"/>
    <property type="match status" value="1"/>
</dbReference>
<dbReference type="SUPFAM" id="SSF63882">
    <property type="entry name" value="MoeA N-terminal region -like"/>
    <property type="match status" value="1"/>
</dbReference>
<feature type="domain" description="MoaB/Mog" evidence="10">
    <location>
        <begin position="310"/>
        <end position="449"/>
    </location>
</feature>
<dbReference type="AlphaFoldDB" id="A0A644ZZP5"/>
<comment type="pathway">
    <text evidence="2">Cofactor biosynthesis; molybdopterin biosynthesis.</text>
</comment>
<dbReference type="EMBL" id="VSSQ01011277">
    <property type="protein sequence ID" value="MPM46435.1"/>
    <property type="molecule type" value="Genomic_DNA"/>
</dbReference>
<protein>
    <recommendedName>
        <fullName evidence="3">molybdopterin molybdotransferase</fullName>
        <ecNumber evidence="3">2.10.1.1</ecNumber>
    </recommendedName>
</protein>
<dbReference type="NCBIfam" id="TIGR00177">
    <property type="entry name" value="molyb_syn"/>
    <property type="match status" value="1"/>
</dbReference>
<keyword evidence="8" id="KW-0501">Molybdenum cofactor biosynthesis</keyword>
<dbReference type="Gene3D" id="2.40.340.10">
    <property type="entry name" value="MoeA, C-terminal, domain IV"/>
    <property type="match status" value="1"/>
</dbReference>
<sequence>MPAVQPLHDAEGRGLRIHRQVGRDDQVGPGIRTEQITQVAEAGCVVQFALRPGPHPAPGHHCVTEDVLGPAQGIEVGPGQTVGGGGGRESHSPILRSMGLFRRKKEAVDEAAVEAAPRPGLPRRPEPNVDGLRTVEDHRGYLLSMVRELPAFGQTLLDAAGLSLCEEIIADLDLPRFDNSAMDGYAVRAEDLEGASRTHPIVLPVDRSVTAGDPAGDELVPGAVVKIMTGAPVPPGADAVVPYEHTDRGAERATFLHAPEIGANIRHIGEDIAVGDHIASIGDRLGPRQIGMLAGIGIDQVLVRPRPRVVVISTGSELVQPGYQLAEGQIYDSNSFMLAALARQEGAQVFRVGIVSDDPDVVAQSVSDQLVRADLILTTGGVSEGDRDVIKAVMPRLGPTDFCRVTMQPGKPQGFALIGEDETPVIMLPGNPVSAFVSFEVFVRPVLRKMMGVQPLVRPVGHALTRTIIRSPKGKTQFQRGLVTSTRDGRRHVTPMGGGGSHKLGDLARANALVIVPADVDVIEAGNPVEILMIEDE</sequence>
<reference evidence="11" key="1">
    <citation type="submission" date="2019-08" db="EMBL/GenBank/DDBJ databases">
        <authorList>
            <person name="Kucharzyk K."/>
            <person name="Murdoch R.W."/>
            <person name="Higgins S."/>
            <person name="Loffler F."/>
        </authorList>
    </citation>
    <scope>NUCLEOTIDE SEQUENCE</scope>
</reference>
<dbReference type="Pfam" id="PF03454">
    <property type="entry name" value="MoeA_C"/>
    <property type="match status" value="1"/>
</dbReference>
<evidence type="ECO:0000256" key="9">
    <source>
        <dbReference type="ARBA" id="ARBA00047317"/>
    </source>
</evidence>
<evidence type="ECO:0000256" key="1">
    <source>
        <dbReference type="ARBA" id="ARBA00001946"/>
    </source>
</evidence>
<dbReference type="SUPFAM" id="SSF53218">
    <property type="entry name" value="Molybdenum cofactor biosynthesis proteins"/>
    <property type="match status" value="1"/>
</dbReference>
<dbReference type="InterPro" id="IPR036688">
    <property type="entry name" value="MoeA_C_domain_IV_sf"/>
</dbReference>
<proteinExistence type="predicted"/>
<dbReference type="InterPro" id="IPR038987">
    <property type="entry name" value="MoeA-like"/>
</dbReference>
<accession>A0A644ZZP5</accession>
<evidence type="ECO:0000259" key="10">
    <source>
        <dbReference type="SMART" id="SM00852"/>
    </source>
</evidence>
<keyword evidence="7" id="KW-0460">Magnesium</keyword>
<dbReference type="FunFam" id="3.40.980.10:FF:000004">
    <property type="entry name" value="Molybdopterin molybdenumtransferase"/>
    <property type="match status" value="1"/>
</dbReference>
<dbReference type="UniPathway" id="UPA00344"/>
<comment type="cofactor">
    <cofactor evidence="1">
        <name>Mg(2+)</name>
        <dbReference type="ChEBI" id="CHEBI:18420"/>
    </cofactor>
</comment>
<dbReference type="GO" id="GO:0061599">
    <property type="term" value="F:molybdopterin molybdotransferase activity"/>
    <property type="evidence" value="ECO:0007669"/>
    <property type="project" value="UniProtKB-EC"/>
</dbReference>
<dbReference type="Gene3D" id="2.170.190.11">
    <property type="entry name" value="Molybdopterin biosynthesis moea protein, domain 3"/>
    <property type="match status" value="1"/>
</dbReference>
<dbReference type="InterPro" id="IPR005110">
    <property type="entry name" value="MoeA_linker/N"/>
</dbReference>
<evidence type="ECO:0000256" key="6">
    <source>
        <dbReference type="ARBA" id="ARBA00022723"/>
    </source>
</evidence>
<dbReference type="SUPFAM" id="SSF63867">
    <property type="entry name" value="MoeA C-terminal domain-like"/>
    <property type="match status" value="1"/>
</dbReference>
<evidence type="ECO:0000313" key="11">
    <source>
        <dbReference type="EMBL" id="MPM46435.1"/>
    </source>
</evidence>
<keyword evidence="6" id="KW-0479">Metal-binding</keyword>
<evidence type="ECO:0000256" key="5">
    <source>
        <dbReference type="ARBA" id="ARBA00022679"/>
    </source>
</evidence>
<dbReference type="InterPro" id="IPR036425">
    <property type="entry name" value="MoaB/Mog-like_dom_sf"/>
</dbReference>
<dbReference type="PANTHER" id="PTHR10192:SF5">
    <property type="entry name" value="GEPHYRIN"/>
    <property type="match status" value="1"/>
</dbReference>
<dbReference type="InterPro" id="IPR001453">
    <property type="entry name" value="MoaB/Mog_dom"/>
</dbReference>
<name>A0A644ZZP5_9ZZZZ</name>
<gene>
    <name evidence="11" type="ORF">SDC9_93135</name>
</gene>
<dbReference type="CDD" id="cd00887">
    <property type="entry name" value="MoeA"/>
    <property type="match status" value="1"/>
</dbReference>
<comment type="caution">
    <text evidence="11">The sequence shown here is derived from an EMBL/GenBank/DDBJ whole genome shotgun (WGS) entry which is preliminary data.</text>
</comment>
<evidence type="ECO:0000256" key="7">
    <source>
        <dbReference type="ARBA" id="ARBA00022842"/>
    </source>
</evidence>